<dbReference type="EMBL" id="JAPDHZ010000002">
    <property type="protein sequence ID" value="MDG0790459.1"/>
    <property type="molecule type" value="Genomic_DNA"/>
</dbReference>
<organism evidence="2 3">
    <name type="scientific">Cohnella ginsengisoli</name>
    <dbReference type="NCBI Taxonomy" id="425004"/>
    <lineage>
        <taxon>Bacteria</taxon>
        <taxon>Bacillati</taxon>
        <taxon>Bacillota</taxon>
        <taxon>Bacilli</taxon>
        <taxon>Bacillales</taxon>
        <taxon>Paenibacillaceae</taxon>
        <taxon>Cohnella</taxon>
    </lineage>
</organism>
<dbReference type="Proteomes" id="UP001153387">
    <property type="component" value="Unassembled WGS sequence"/>
</dbReference>
<dbReference type="AlphaFoldDB" id="A0A9X4QL84"/>
<name>A0A9X4QL84_9BACL</name>
<keyword evidence="1" id="KW-0812">Transmembrane</keyword>
<keyword evidence="1" id="KW-0472">Membrane</keyword>
<evidence type="ECO:0000256" key="1">
    <source>
        <dbReference type="SAM" id="Phobius"/>
    </source>
</evidence>
<reference evidence="2 3" key="1">
    <citation type="submission" date="2022-10" db="EMBL/GenBank/DDBJ databases">
        <title>Comparative genomic analysis of Cohnella hashimotonis sp. nov., isolated from the International Space Station.</title>
        <authorList>
            <person name="Simpson A."/>
            <person name="Venkateswaran K."/>
        </authorList>
    </citation>
    <scope>NUCLEOTIDE SEQUENCE [LARGE SCALE GENOMIC DNA]</scope>
    <source>
        <strain evidence="2 3">DSM 18997</strain>
    </source>
</reference>
<sequence length="108" mass="11601">MNRVYAHAVLDFCIAFGVVLGGAMLAGMAALFLWRPPAETVLEIASRIKIWAVVVAVGGSIDPIRVIEANVMEGYLSPAVQQIGYIVCAFLGAHLATELVQWMCRNPG</sequence>
<comment type="caution">
    <text evidence="2">The sequence shown here is derived from an EMBL/GenBank/DDBJ whole genome shotgun (WGS) entry which is preliminary data.</text>
</comment>
<dbReference type="RefSeq" id="WP_090109936.1">
    <property type="nucleotide sequence ID" value="NZ_JAPDHZ010000002.1"/>
</dbReference>
<evidence type="ECO:0000313" key="3">
    <source>
        <dbReference type="Proteomes" id="UP001153387"/>
    </source>
</evidence>
<feature type="transmembrane region" description="Helical" evidence="1">
    <location>
        <begin position="12"/>
        <end position="34"/>
    </location>
</feature>
<evidence type="ECO:0000313" key="2">
    <source>
        <dbReference type="EMBL" id="MDG0790459.1"/>
    </source>
</evidence>
<proteinExistence type="predicted"/>
<protein>
    <submittedName>
        <fullName evidence="2">YtrH family sporulation protein</fullName>
    </submittedName>
</protein>
<accession>A0A9X4QL84</accession>
<keyword evidence="1" id="KW-1133">Transmembrane helix</keyword>
<dbReference type="InterPro" id="IPR025689">
    <property type="entry name" value="Spore_YtrH"/>
</dbReference>
<keyword evidence="3" id="KW-1185">Reference proteome</keyword>
<gene>
    <name evidence="2" type="ORF">OMP38_06075</name>
</gene>
<dbReference type="Pfam" id="PF14034">
    <property type="entry name" value="Spore_YtrH"/>
    <property type="match status" value="1"/>
</dbReference>